<dbReference type="Pfam" id="PF21269">
    <property type="entry name" value="TreT_GT1"/>
    <property type="match status" value="1"/>
</dbReference>
<feature type="domain" description="Trehalose synthase N-terminal" evidence="8">
    <location>
        <begin position="37"/>
        <end position="181"/>
    </location>
</feature>
<dbReference type="InterPro" id="IPR049438">
    <property type="entry name" value="TreT_GT1"/>
</dbReference>
<dbReference type="InterPro" id="IPR052078">
    <property type="entry name" value="Trehalose_Metab_GTase"/>
</dbReference>
<keyword evidence="4" id="KW-0328">Glycosyltransferase</keyword>
<dbReference type="GO" id="GO:0006006">
    <property type="term" value="P:glucose metabolic process"/>
    <property type="evidence" value="ECO:0007669"/>
    <property type="project" value="UniProtKB-KW"/>
</dbReference>
<name>A0A7C3GU36_9BACT</name>
<evidence type="ECO:0000256" key="1">
    <source>
        <dbReference type="ARBA" id="ARBA00009481"/>
    </source>
</evidence>
<dbReference type="AlphaFoldDB" id="A0A7C3GU36"/>
<evidence type="ECO:0000256" key="6">
    <source>
        <dbReference type="ARBA" id="ARBA00023277"/>
    </source>
</evidence>
<dbReference type="Pfam" id="PF00534">
    <property type="entry name" value="Glycos_transf_1"/>
    <property type="match status" value="1"/>
</dbReference>
<evidence type="ECO:0000313" key="9">
    <source>
        <dbReference type="EMBL" id="HFC97364.1"/>
    </source>
</evidence>
<evidence type="ECO:0000256" key="3">
    <source>
        <dbReference type="ARBA" id="ARBA00022526"/>
    </source>
</evidence>
<accession>A0A7C3GU36</accession>
<protein>
    <submittedName>
        <fullName evidence="9">Glycosyltransferase</fullName>
    </submittedName>
</protein>
<sequence length="432" mass="49087">MSGNQGLLERYARVAGAEAVAQMQQLAEKLRGARVVHVNSTAYGGGVAEILHSMVPLMKALGLEVSWEVIQGPPEFFEVTKKFHHALQGRRVDLTEDHLRLYQEVNQKEAERLADKLSEADFVIIHDPQPAYLIRYLPKRRGYWIWRCHIDLSRPFYPVWRFLEKVIVQYHASIYSMPEFSQPLPHPQYIIPPSIDPFSEKNRELAPEEVFRILKDLGLDPSRRLVVQISRFDPFKDPLGVMRAAELAQKFISFQLVLAGGGAADDPEGERVYQEVVRAARGKKDIYVFKLPPEAHRVVNALQRAADIVLQKSLREGFGLTVTEAMWKGKPVIGGATGGIRTQVVNHHTGFLVNTPEGAALRIRYLLFYEEKRREMGLKAREFVRQNFLITRHVRDYLALMLSVCMGSPDRLELETGEACVWPPVEPGPPPL</sequence>
<evidence type="ECO:0000256" key="2">
    <source>
        <dbReference type="ARBA" id="ARBA00011738"/>
    </source>
</evidence>
<evidence type="ECO:0000256" key="4">
    <source>
        <dbReference type="ARBA" id="ARBA00022676"/>
    </source>
</evidence>
<proteinExistence type="inferred from homology"/>
<comment type="caution">
    <text evidence="9">The sequence shown here is derived from an EMBL/GenBank/DDBJ whole genome shotgun (WGS) entry which is preliminary data.</text>
</comment>
<comment type="subunit">
    <text evidence="2">Homodimer.</text>
</comment>
<evidence type="ECO:0000259" key="8">
    <source>
        <dbReference type="Pfam" id="PF21269"/>
    </source>
</evidence>
<keyword evidence="3" id="KW-0313">Glucose metabolism</keyword>
<organism evidence="9">
    <name type="scientific">Thermosulfurimonas dismutans</name>
    <dbReference type="NCBI Taxonomy" id="999894"/>
    <lineage>
        <taxon>Bacteria</taxon>
        <taxon>Pseudomonadati</taxon>
        <taxon>Thermodesulfobacteriota</taxon>
        <taxon>Thermodesulfobacteria</taxon>
        <taxon>Thermodesulfobacteriales</taxon>
        <taxon>Thermodesulfobacteriaceae</taxon>
        <taxon>Thermosulfurimonas</taxon>
    </lineage>
</organism>
<reference evidence="9" key="1">
    <citation type="journal article" date="2020" name="mSystems">
        <title>Genome- and Community-Level Interaction Insights into Carbon Utilization and Element Cycling Functions of Hydrothermarchaeota in Hydrothermal Sediment.</title>
        <authorList>
            <person name="Zhou Z."/>
            <person name="Liu Y."/>
            <person name="Xu W."/>
            <person name="Pan J."/>
            <person name="Luo Z.H."/>
            <person name="Li M."/>
        </authorList>
    </citation>
    <scope>NUCLEOTIDE SEQUENCE [LARGE SCALE GENOMIC DNA]</scope>
    <source>
        <strain evidence="9">HyVt-483</strain>
    </source>
</reference>
<dbReference type="EMBL" id="DRMH01000027">
    <property type="protein sequence ID" value="HFC97364.1"/>
    <property type="molecule type" value="Genomic_DNA"/>
</dbReference>
<dbReference type="SUPFAM" id="SSF53756">
    <property type="entry name" value="UDP-Glycosyltransferase/glycogen phosphorylase"/>
    <property type="match status" value="1"/>
</dbReference>
<dbReference type="Proteomes" id="UP000886043">
    <property type="component" value="Unassembled WGS sequence"/>
</dbReference>
<dbReference type="PANTHER" id="PTHR47779:SF1">
    <property type="entry name" value="SYNTHASE (CCG-9), PUTATIVE (AFU_ORTHOLOGUE AFUA_3G12100)-RELATED"/>
    <property type="match status" value="1"/>
</dbReference>
<dbReference type="GO" id="GO:0016757">
    <property type="term" value="F:glycosyltransferase activity"/>
    <property type="evidence" value="ECO:0007669"/>
    <property type="project" value="UniProtKB-KW"/>
</dbReference>
<dbReference type="InterPro" id="IPR001296">
    <property type="entry name" value="Glyco_trans_1"/>
</dbReference>
<dbReference type="PANTHER" id="PTHR47779">
    <property type="entry name" value="SYNTHASE (CCG-9), PUTATIVE (AFU_ORTHOLOGUE AFUA_3G12100)-RELATED"/>
    <property type="match status" value="1"/>
</dbReference>
<keyword evidence="6" id="KW-0119">Carbohydrate metabolism</keyword>
<comment type="similarity">
    <text evidence="1">Belongs to the glycosyltransferase group 1 family. Glycosyltransferase 4 subfamily.</text>
</comment>
<dbReference type="Gene3D" id="3.40.50.2000">
    <property type="entry name" value="Glycogen Phosphorylase B"/>
    <property type="match status" value="2"/>
</dbReference>
<gene>
    <name evidence="9" type="ORF">ENJ40_02740</name>
</gene>
<feature type="domain" description="Glycosyl transferase family 1" evidence="7">
    <location>
        <begin position="215"/>
        <end position="382"/>
    </location>
</feature>
<evidence type="ECO:0000256" key="5">
    <source>
        <dbReference type="ARBA" id="ARBA00022679"/>
    </source>
</evidence>
<keyword evidence="5" id="KW-0808">Transferase</keyword>
<evidence type="ECO:0000259" key="7">
    <source>
        <dbReference type="Pfam" id="PF00534"/>
    </source>
</evidence>